<evidence type="ECO:0000313" key="3">
    <source>
        <dbReference type="Proteomes" id="UP000266841"/>
    </source>
</evidence>
<feature type="region of interest" description="Disordered" evidence="1">
    <location>
        <begin position="178"/>
        <end position="293"/>
    </location>
</feature>
<protein>
    <submittedName>
        <fullName evidence="2">Uncharacterized protein</fullName>
    </submittedName>
</protein>
<evidence type="ECO:0000256" key="1">
    <source>
        <dbReference type="SAM" id="MobiDB-lite"/>
    </source>
</evidence>
<name>K0RIU9_THAOC</name>
<evidence type="ECO:0000313" key="2">
    <source>
        <dbReference type="EMBL" id="EJK52174.1"/>
    </source>
</evidence>
<organism evidence="2 3">
    <name type="scientific">Thalassiosira oceanica</name>
    <name type="common">Marine diatom</name>
    <dbReference type="NCBI Taxonomy" id="159749"/>
    <lineage>
        <taxon>Eukaryota</taxon>
        <taxon>Sar</taxon>
        <taxon>Stramenopiles</taxon>
        <taxon>Ochrophyta</taxon>
        <taxon>Bacillariophyta</taxon>
        <taxon>Coscinodiscophyceae</taxon>
        <taxon>Thalassiosirophycidae</taxon>
        <taxon>Thalassiosirales</taxon>
        <taxon>Thalassiosiraceae</taxon>
        <taxon>Thalassiosira</taxon>
    </lineage>
</organism>
<feature type="region of interest" description="Disordered" evidence="1">
    <location>
        <begin position="32"/>
        <end position="99"/>
    </location>
</feature>
<reference evidence="2 3" key="1">
    <citation type="journal article" date="2012" name="Genome Biol.">
        <title>Genome and low-iron response of an oceanic diatom adapted to chronic iron limitation.</title>
        <authorList>
            <person name="Lommer M."/>
            <person name="Specht M."/>
            <person name="Roy A.S."/>
            <person name="Kraemer L."/>
            <person name="Andreson R."/>
            <person name="Gutowska M.A."/>
            <person name="Wolf J."/>
            <person name="Bergner S.V."/>
            <person name="Schilhabel M.B."/>
            <person name="Klostermeier U.C."/>
            <person name="Beiko R.G."/>
            <person name="Rosenstiel P."/>
            <person name="Hippler M."/>
            <person name="Laroche J."/>
        </authorList>
    </citation>
    <scope>NUCLEOTIDE SEQUENCE [LARGE SCALE GENOMIC DNA]</scope>
    <source>
        <strain evidence="2 3">CCMP1005</strain>
    </source>
</reference>
<dbReference type="EMBL" id="AGNL01040304">
    <property type="protein sequence ID" value="EJK52174.1"/>
    <property type="molecule type" value="Genomic_DNA"/>
</dbReference>
<feature type="region of interest" description="Disordered" evidence="1">
    <location>
        <begin position="122"/>
        <end position="165"/>
    </location>
</feature>
<proteinExistence type="predicted"/>
<accession>K0RIU9</accession>
<dbReference type="Proteomes" id="UP000266841">
    <property type="component" value="Unassembled WGS sequence"/>
</dbReference>
<feature type="non-terminal residue" evidence="2">
    <location>
        <position position="1"/>
    </location>
</feature>
<keyword evidence="3" id="KW-1185">Reference proteome</keyword>
<dbReference type="AlphaFoldDB" id="K0RIU9"/>
<sequence length="293" mass="30779">PCEKRQSRAGLSLRALAPSPLAGPAVRAQILRPSGSVSRRPGGLLPTPPPRACRNCGPSRPSAAVYVRLPGQGRSPVGQKLGSLPPPPPSPDGSSRSGSDCPIFAWDAILPVGLCSAVGLTPSTATASPHRRRASRPAPAPRTSRRVQYDARGRGRRGHVRAHEHDQVRHLHPCFLDSRTRDDCSLPPRRPRSPGEGGPRGAGGRAMHSSRGRGGERRRVPPPRPGREFVILPSDEWTNAAPPSRGGGESRCKPPGRRCVAGGISKDRGQGVLDPSSELGGSPRTGAASSSET</sequence>
<gene>
    <name evidence="2" type="ORF">THAOC_28587</name>
</gene>
<comment type="caution">
    <text evidence="2">The sequence shown here is derived from an EMBL/GenBank/DDBJ whole genome shotgun (WGS) entry which is preliminary data.</text>
</comment>
<feature type="compositionally biased region" description="Gly residues" evidence="1">
    <location>
        <begin position="195"/>
        <end position="204"/>
    </location>
</feature>